<dbReference type="Proteomes" id="UP001364224">
    <property type="component" value="Unassembled WGS sequence"/>
</dbReference>
<name>A0ABU8BEA2_9BRAD</name>
<dbReference type="EMBL" id="JAZHRV010000001">
    <property type="protein sequence ID" value="MEH2556805.1"/>
    <property type="molecule type" value="Genomic_DNA"/>
</dbReference>
<comment type="caution">
    <text evidence="1">The sequence shown here is derived from an EMBL/GenBank/DDBJ whole genome shotgun (WGS) entry which is preliminary data.</text>
</comment>
<gene>
    <name evidence="1" type="ORF">V1286_004334</name>
</gene>
<keyword evidence="2" id="KW-1185">Reference proteome</keyword>
<evidence type="ECO:0000313" key="2">
    <source>
        <dbReference type="Proteomes" id="UP001364224"/>
    </source>
</evidence>
<sequence>MDDRQRLARPGGRRCKARRRGRMPWRRMLLLGIVGPLARRCRAMAQFPSLAMRVEAMRIEPIPVACGRGIARRYLSPFPHAVASRMVGFAAQEWVARCTAPGLKWTAQRVDRMGASWRDQTSHIPLRMRLCLLSINGCRWNCQFFPLYFTNNCGCRIGGIQAACADFRSTSAAILRSWTKRRYSRALASASGNRNR</sequence>
<proteinExistence type="predicted"/>
<protein>
    <submittedName>
        <fullName evidence="1">Uncharacterized protein</fullName>
    </submittedName>
</protein>
<organism evidence="1 2">
    <name type="scientific">Bradyrhizobium algeriense</name>
    <dbReference type="NCBI Taxonomy" id="634784"/>
    <lineage>
        <taxon>Bacteria</taxon>
        <taxon>Pseudomonadati</taxon>
        <taxon>Pseudomonadota</taxon>
        <taxon>Alphaproteobacteria</taxon>
        <taxon>Hyphomicrobiales</taxon>
        <taxon>Nitrobacteraceae</taxon>
        <taxon>Bradyrhizobium</taxon>
    </lineage>
</organism>
<reference evidence="1 2" key="1">
    <citation type="submission" date="2024-02" db="EMBL/GenBank/DDBJ databases">
        <title>Adaptive strategies in a cosmopolitan and abundant soil bacterium.</title>
        <authorList>
            <person name="Carini P."/>
        </authorList>
    </citation>
    <scope>NUCLEOTIDE SEQUENCE [LARGE SCALE GENOMIC DNA]</scope>
    <source>
        <strain evidence="1 2">AZCC 1608</strain>
    </source>
</reference>
<accession>A0ABU8BEA2</accession>
<evidence type="ECO:0000313" key="1">
    <source>
        <dbReference type="EMBL" id="MEH2556805.1"/>
    </source>
</evidence>